<proteinExistence type="predicted"/>
<dbReference type="PROSITE" id="PS50828">
    <property type="entry name" value="SMR"/>
    <property type="match status" value="1"/>
</dbReference>
<dbReference type="AlphaFoldDB" id="A0A2K9AKF2"/>
<reference evidence="1 2" key="1">
    <citation type="submission" date="2017-12" db="EMBL/GenBank/DDBJ databases">
        <title>Kangiella profundi FT102 completed genome.</title>
        <authorList>
            <person name="Xu J."/>
            <person name="Wang J."/>
            <person name="Lu Y."/>
        </authorList>
    </citation>
    <scope>NUCLEOTIDE SEQUENCE [LARGE SCALE GENOMIC DNA]</scope>
    <source>
        <strain evidence="1 2">FT102</strain>
    </source>
</reference>
<evidence type="ECO:0000313" key="1">
    <source>
        <dbReference type="EMBL" id="AUD78112.1"/>
    </source>
</evidence>
<keyword evidence="2" id="KW-1185">Reference proteome</keyword>
<keyword evidence="1" id="KW-0378">Hydrolase</keyword>
<gene>
    <name evidence="1" type="primary">smrA</name>
    <name evidence="1" type="ORF">CW740_02210</name>
</gene>
<evidence type="ECO:0000313" key="2">
    <source>
        <dbReference type="Proteomes" id="UP000232693"/>
    </source>
</evidence>
<dbReference type="SMART" id="SM00463">
    <property type="entry name" value="SMR"/>
    <property type="match status" value="1"/>
</dbReference>
<dbReference type="Gene3D" id="3.30.1370.110">
    <property type="match status" value="1"/>
</dbReference>
<protein>
    <submittedName>
        <fullName evidence="1">DNA endonuclease SmrA</fullName>
    </submittedName>
</protein>
<dbReference type="GO" id="GO:0004520">
    <property type="term" value="F:DNA endonuclease activity"/>
    <property type="evidence" value="ECO:0007669"/>
    <property type="project" value="TreeGrafter"/>
</dbReference>
<dbReference type="Proteomes" id="UP000232693">
    <property type="component" value="Chromosome"/>
</dbReference>
<sequence>MSQDDFDLFKKELSDVKRLKNDRVNLHQSKEGPNIAQQARREAALGRKPNVDPNYLSTDFVEPVQPNDWLEYKKDGVQEGVYKKLRLGKYPIDAHIDLHRRSVNEARDDVFYFINGSLKRGKRTVLITHGKGERSHPQAVLKSHVNHWLKQHEAVLAFHSAQKQHGGLGSVYVLLKKNDEEKQINRELFNKGFGKKL</sequence>
<accession>A0A2K9AKF2</accession>
<dbReference type="KEGG" id="kpd:CW740_02210"/>
<keyword evidence="1" id="KW-0540">Nuclease</keyword>
<dbReference type="PANTHER" id="PTHR35562">
    <property type="entry name" value="DNA ENDONUCLEASE SMRA-RELATED"/>
    <property type="match status" value="1"/>
</dbReference>
<dbReference type="InterPro" id="IPR002625">
    <property type="entry name" value="Smr_dom"/>
</dbReference>
<dbReference type="EMBL" id="CP025120">
    <property type="protein sequence ID" value="AUD78112.1"/>
    <property type="molecule type" value="Genomic_DNA"/>
</dbReference>
<name>A0A2K9AKF2_9GAMM</name>
<keyword evidence="1" id="KW-0255">Endonuclease</keyword>
<dbReference type="InterPro" id="IPR036063">
    <property type="entry name" value="Smr_dom_sf"/>
</dbReference>
<dbReference type="PANTHER" id="PTHR35562:SF2">
    <property type="entry name" value="DNA ENDONUCLEASE SMRA-RELATED"/>
    <property type="match status" value="1"/>
</dbReference>
<dbReference type="RefSeq" id="WP_106645993.1">
    <property type="nucleotide sequence ID" value="NZ_BMGO01000002.1"/>
</dbReference>
<dbReference type="NCBIfam" id="NF033154">
    <property type="entry name" value="endonuc_SmrA"/>
    <property type="match status" value="1"/>
</dbReference>
<organism evidence="1 2">
    <name type="scientific">Kangiella profundi</name>
    <dbReference type="NCBI Taxonomy" id="1561924"/>
    <lineage>
        <taxon>Bacteria</taxon>
        <taxon>Pseudomonadati</taxon>
        <taxon>Pseudomonadota</taxon>
        <taxon>Gammaproteobacteria</taxon>
        <taxon>Kangiellales</taxon>
        <taxon>Kangiellaceae</taxon>
        <taxon>Kangiella</taxon>
    </lineage>
</organism>
<dbReference type="Pfam" id="PF01713">
    <property type="entry name" value="Smr"/>
    <property type="match status" value="1"/>
</dbReference>
<dbReference type="InterPro" id="IPR047688">
    <property type="entry name" value="Endonuc_SmrA"/>
</dbReference>
<dbReference type="OrthoDB" id="9808881at2"/>
<dbReference type="SUPFAM" id="SSF160443">
    <property type="entry name" value="SMR domain-like"/>
    <property type="match status" value="1"/>
</dbReference>